<dbReference type="RefSeq" id="WP_160895873.1">
    <property type="nucleotide sequence ID" value="NZ_WUMU01000020.1"/>
</dbReference>
<evidence type="ECO:0000313" key="3">
    <source>
        <dbReference type="EMBL" id="MXN19752.1"/>
    </source>
</evidence>
<dbReference type="InterPro" id="IPR012480">
    <property type="entry name" value="Hepar_II_III_C"/>
</dbReference>
<accession>A0A6L7G7Y3</accession>
<feature type="domain" description="Heparinase II/III-like C-terminal" evidence="2">
    <location>
        <begin position="300"/>
        <end position="553"/>
    </location>
</feature>
<keyword evidence="4" id="KW-1185">Reference proteome</keyword>
<dbReference type="Gene3D" id="2.70.98.70">
    <property type="match status" value="1"/>
</dbReference>
<dbReference type="Gene3D" id="1.50.10.100">
    <property type="entry name" value="Chondroitin AC/alginate lyase"/>
    <property type="match status" value="1"/>
</dbReference>
<protein>
    <submittedName>
        <fullName evidence="3">Heparinase</fullName>
    </submittedName>
</protein>
<evidence type="ECO:0000256" key="1">
    <source>
        <dbReference type="ARBA" id="ARBA00004196"/>
    </source>
</evidence>
<dbReference type="Proteomes" id="UP000477911">
    <property type="component" value="Unassembled WGS sequence"/>
</dbReference>
<organism evidence="3 4">
    <name type="scientific">Pseudooceanicola albus</name>
    <dbReference type="NCBI Taxonomy" id="2692189"/>
    <lineage>
        <taxon>Bacteria</taxon>
        <taxon>Pseudomonadati</taxon>
        <taxon>Pseudomonadota</taxon>
        <taxon>Alphaproteobacteria</taxon>
        <taxon>Rhodobacterales</taxon>
        <taxon>Paracoccaceae</taxon>
        <taxon>Pseudooceanicola</taxon>
    </lineage>
</organism>
<evidence type="ECO:0000313" key="4">
    <source>
        <dbReference type="Proteomes" id="UP000477911"/>
    </source>
</evidence>
<dbReference type="Pfam" id="PF07940">
    <property type="entry name" value="Hepar_II_III_C"/>
    <property type="match status" value="1"/>
</dbReference>
<proteinExistence type="predicted"/>
<comment type="caution">
    <text evidence="3">The sequence shown here is derived from an EMBL/GenBank/DDBJ whole genome shotgun (WGS) entry which is preliminary data.</text>
</comment>
<dbReference type="GO" id="GO:0030313">
    <property type="term" value="C:cell envelope"/>
    <property type="evidence" value="ECO:0007669"/>
    <property type="project" value="UniProtKB-SubCell"/>
</dbReference>
<name>A0A6L7G7Y3_9RHOB</name>
<dbReference type="InterPro" id="IPR008929">
    <property type="entry name" value="Chondroitin_lyas"/>
</dbReference>
<comment type="subcellular location">
    <subcellularLocation>
        <location evidence="1">Cell envelope</location>
    </subcellularLocation>
</comment>
<dbReference type="GO" id="GO:0016829">
    <property type="term" value="F:lyase activity"/>
    <property type="evidence" value="ECO:0007669"/>
    <property type="project" value="InterPro"/>
</dbReference>
<dbReference type="AlphaFoldDB" id="A0A6L7G7Y3"/>
<sequence>MSRSKTLPPGGTAVGALNRLQAWRATRGHPVSALISQPEPRSTGSYARGFALLQGNYLFSAQIPTGPGTLWQVEAPDAAFLDEIHGFAWLDDLAAVGSPPARDLAQRWIADWFDRYGRGQGPGWRPELAGRRLIRLVHHALFLLRGQGAEAQNLYFEGLARQTLFLARRARSAPEGLPRFEALCGLVCAGLALEGMEARALAGIAALEREAAARIGAEGQIPSRNPEELLEIFCLLTWAAAAIEAAGRPPAPKLQAAIVRIAPVLRRLRHGDGGLARFHGGGPGIEGRLDQALRDSCVPARLSSGMAMGYGRLQAGRTDVIVDADPPAAGEAGAQAHASTLAFELTSGRRPVVVSCGTGRSFGDDWRRAGRSTPSHSVLCLDGASSSVQAARSETLAEIPRHTPHTLEEVSGGICFEGAHDGYQKRYGLTHARKLTLSRDGRSLSGEDLLLALNDGGKRRFDRASKAASRLGVPWRLRFHLHPDVRPDLDLARNSVTLTLLSGESWVFQPVGRFELTVEPSVWLERGRLKPASTKQLVLSGRAMEYATRIRWSFAKAEGTPLAIRDVPEEEAEAPATEVT</sequence>
<evidence type="ECO:0000259" key="2">
    <source>
        <dbReference type="Pfam" id="PF07940"/>
    </source>
</evidence>
<reference evidence="3 4" key="1">
    <citation type="submission" date="2019-12" db="EMBL/GenBank/DDBJ databases">
        <authorList>
            <person name="Li M."/>
        </authorList>
    </citation>
    <scope>NUCLEOTIDE SEQUENCE [LARGE SCALE GENOMIC DNA]</scope>
    <source>
        <strain evidence="3 4">GBMRC 2024</strain>
    </source>
</reference>
<gene>
    <name evidence="3" type="ORF">GR170_18115</name>
</gene>
<dbReference type="EMBL" id="WUMU01000020">
    <property type="protein sequence ID" value="MXN19752.1"/>
    <property type="molecule type" value="Genomic_DNA"/>
</dbReference>